<evidence type="ECO:0000256" key="8">
    <source>
        <dbReference type="ARBA" id="ARBA00022792"/>
    </source>
</evidence>
<dbReference type="Pfam" id="PF00361">
    <property type="entry name" value="Proton_antipo_M"/>
    <property type="match status" value="1"/>
</dbReference>
<dbReference type="PANTHER" id="PTHR42829">
    <property type="entry name" value="NADH-UBIQUINONE OXIDOREDUCTASE CHAIN 5"/>
    <property type="match status" value="1"/>
</dbReference>
<comment type="function">
    <text evidence="1">Core subunit of the mitochondrial membrane respiratory chain NADH dehydrogenase (Complex I) that is believed to belong to the minimal assembly required for catalysis. Complex I functions in the transfer of electrons from NADH to the respiratory chain. The immediate electron acceptor for the enzyme is believed to be ubiquinone.</text>
</comment>
<feature type="transmembrane region" description="Helical" evidence="17">
    <location>
        <begin position="110"/>
        <end position="129"/>
    </location>
</feature>
<evidence type="ECO:0000256" key="2">
    <source>
        <dbReference type="ARBA" id="ARBA00004448"/>
    </source>
</evidence>
<evidence type="ECO:0000259" key="19">
    <source>
        <dbReference type="Pfam" id="PF00662"/>
    </source>
</evidence>
<dbReference type="InterPro" id="IPR001750">
    <property type="entry name" value="ND/Mrp_TM"/>
</dbReference>
<feature type="transmembrane region" description="Helical" evidence="17">
    <location>
        <begin position="269"/>
        <end position="288"/>
    </location>
</feature>
<evidence type="ECO:0000256" key="11">
    <source>
        <dbReference type="ARBA" id="ARBA00022989"/>
    </source>
</evidence>
<evidence type="ECO:0000259" key="20">
    <source>
        <dbReference type="Pfam" id="PF06455"/>
    </source>
</evidence>
<feature type="transmembrane region" description="Helical" evidence="17">
    <location>
        <begin position="149"/>
        <end position="170"/>
    </location>
</feature>
<evidence type="ECO:0000256" key="15">
    <source>
        <dbReference type="ARBA" id="ARBA00023136"/>
    </source>
</evidence>
<keyword evidence="7 17" id="KW-0812">Transmembrane</keyword>
<keyword evidence="6" id="KW-0679">Respiratory chain</keyword>
<feature type="transmembrane region" description="Helical" evidence="17">
    <location>
        <begin position="548"/>
        <end position="568"/>
    </location>
</feature>
<feature type="transmembrane region" description="Helical" evidence="17">
    <location>
        <begin position="330"/>
        <end position="354"/>
    </location>
</feature>
<evidence type="ECO:0000256" key="16">
    <source>
        <dbReference type="ARBA" id="ARBA00049551"/>
    </source>
</evidence>
<comment type="subcellular location">
    <subcellularLocation>
        <location evidence="2">Mitochondrion inner membrane</location>
        <topology evidence="2">Multi-pass membrane protein</topology>
    </subcellularLocation>
</comment>
<feature type="transmembrane region" description="Helical" evidence="17">
    <location>
        <begin position="484"/>
        <end position="510"/>
    </location>
</feature>
<evidence type="ECO:0000256" key="10">
    <source>
        <dbReference type="ARBA" id="ARBA00022982"/>
    </source>
</evidence>
<feature type="transmembrane region" description="Helical" evidence="17">
    <location>
        <begin position="6"/>
        <end position="33"/>
    </location>
</feature>
<dbReference type="Pfam" id="PF06455">
    <property type="entry name" value="NADH5_C"/>
    <property type="match status" value="1"/>
</dbReference>
<name>A0A888YMX1_9COLE</name>
<evidence type="ECO:0000256" key="1">
    <source>
        <dbReference type="ARBA" id="ARBA00003257"/>
    </source>
</evidence>
<keyword evidence="15 17" id="KW-0472">Membrane</keyword>
<dbReference type="GO" id="GO:0042773">
    <property type="term" value="P:ATP synthesis coupled electron transport"/>
    <property type="evidence" value="ECO:0007669"/>
    <property type="project" value="InterPro"/>
</dbReference>
<feature type="domain" description="NADH-Ubiquinone oxidoreductase (complex I) chain 5 N-terminal" evidence="19">
    <location>
        <begin position="46"/>
        <end position="87"/>
    </location>
</feature>
<feature type="transmembrane region" description="Helical" evidence="17">
    <location>
        <begin position="83"/>
        <end position="103"/>
    </location>
</feature>
<dbReference type="InterPro" id="IPR001516">
    <property type="entry name" value="Proton_antipo_N"/>
</dbReference>
<sequence length="569" mass="64538">MTVCLVYFVLFGILSLISFIASVVFMVMDYMIMIEYEIFSLNSSFVCFSIFFDWISLLFMSFVLFISSMVIFYSEDYMSGDKYLNRFILLVVLFVASMMFLIISPNLISILLGWDGLGLVSYCLVIYYQNWKSFNSGMITALTNRIGDVALLISIAWMLNYGSWNFIFYLDFMKSDFSMGLISFLVFLAALTKSAQIPFSAWLPAAMAAPTPVSSLVHSSTLVTAGVYLLIRFSESLGSNLLILLLFISSLTMFMSGLVANFEFDLKKIIALSTLSQLGLMMSILALGESELAFFHLLMHALFKALLFMCAGCMIHNLNDCQDIRCMGSLVKFLPLTSCFFNICNLALCGLPFLSGFYSKDLILEFMSMGYINIYVYLIFYISTGLTAMYSIRLLYYTMIGEFNGLSFFSINDSSIYMLKGMGGLIFLVILGGSAVSWLMFPTPYFICLPKLMKIMVIFVVLLGGWLGYMISKANFLDYSKMNYYYGFSYFMSSMWNLSYLSTFGVNYYALSYGGKLSDLADQGWSEYFGSQNLFIFLKGGTLFLEKIFLNNIKIFLTLLLIWICLVFI</sequence>
<proteinExistence type="inferred from homology"/>
<keyword evidence="10" id="KW-0249">Electron transport</keyword>
<accession>A0A888YMX1</accession>
<dbReference type="EC" id="7.1.1.2" evidence="3 17"/>
<feature type="transmembrane region" description="Helical" evidence="17">
    <location>
        <begin position="452"/>
        <end position="472"/>
    </location>
</feature>
<protein>
    <recommendedName>
        <fullName evidence="4 17">NADH-ubiquinone oxidoreductase chain 5</fullName>
        <ecNumber evidence="3 17">7.1.1.2</ecNumber>
    </recommendedName>
</protein>
<evidence type="ECO:0000256" key="3">
    <source>
        <dbReference type="ARBA" id="ARBA00012944"/>
    </source>
</evidence>
<gene>
    <name evidence="21" type="primary">ND5</name>
</gene>
<comment type="catalytic activity">
    <reaction evidence="16 17">
        <text>a ubiquinone + NADH + 5 H(+)(in) = a ubiquinol + NAD(+) + 4 H(+)(out)</text>
        <dbReference type="Rhea" id="RHEA:29091"/>
        <dbReference type="Rhea" id="RHEA-COMP:9565"/>
        <dbReference type="Rhea" id="RHEA-COMP:9566"/>
        <dbReference type="ChEBI" id="CHEBI:15378"/>
        <dbReference type="ChEBI" id="CHEBI:16389"/>
        <dbReference type="ChEBI" id="CHEBI:17976"/>
        <dbReference type="ChEBI" id="CHEBI:57540"/>
        <dbReference type="ChEBI" id="CHEBI:57945"/>
        <dbReference type="EC" id="7.1.1.2"/>
    </reaction>
</comment>
<keyword evidence="13 17" id="KW-0830">Ubiquinone</keyword>
<keyword evidence="12 17" id="KW-0520">NAD</keyword>
<evidence type="ECO:0000256" key="14">
    <source>
        <dbReference type="ARBA" id="ARBA00023128"/>
    </source>
</evidence>
<dbReference type="GO" id="GO:0008137">
    <property type="term" value="F:NADH dehydrogenase (ubiquinone) activity"/>
    <property type="evidence" value="ECO:0007669"/>
    <property type="project" value="UniProtKB-EC"/>
</dbReference>
<comment type="function">
    <text evidence="17">Core subunit of the mitochondrial membrane respiratory chain NADH dehydrogenase (Complex I) which catalyzes electron transfer from NADH through the respiratory chain, using ubiquinone as an electron acceptor. Essential for the catalytic activity and assembly of complex I.</text>
</comment>
<evidence type="ECO:0000313" key="21">
    <source>
        <dbReference type="EMBL" id="QRC76514.1"/>
    </source>
</evidence>
<evidence type="ECO:0000256" key="6">
    <source>
        <dbReference type="ARBA" id="ARBA00022660"/>
    </source>
</evidence>
<keyword evidence="11 17" id="KW-1133">Transmembrane helix</keyword>
<organism evidence="21">
    <name type="scientific">Lycostomus sp. YXY-2021</name>
    <dbReference type="NCBI Taxonomy" id="2806917"/>
    <lineage>
        <taxon>Eukaryota</taxon>
        <taxon>Metazoa</taxon>
        <taxon>Ecdysozoa</taxon>
        <taxon>Arthropoda</taxon>
        <taxon>Hexapoda</taxon>
        <taxon>Insecta</taxon>
        <taxon>Pterygota</taxon>
        <taxon>Neoptera</taxon>
        <taxon>Endopterygota</taxon>
        <taxon>Coleoptera</taxon>
        <taxon>Polyphaga</taxon>
        <taxon>Elateriformia</taxon>
        <taxon>Elateroidea</taxon>
        <taxon>Lycidae</taxon>
        <taxon>Lycinae</taxon>
        <taxon>Lycostomus</taxon>
    </lineage>
</organism>
<feature type="transmembrane region" description="Helical" evidence="17">
    <location>
        <begin position="45"/>
        <end position="71"/>
    </location>
</feature>
<dbReference type="GO" id="GO:0015990">
    <property type="term" value="P:electron transport coupled proton transport"/>
    <property type="evidence" value="ECO:0007669"/>
    <property type="project" value="TreeGrafter"/>
</dbReference>
<dbReference type="EMBL" id="MN264644">
    <property type="protein sequence ID" value="QRC76514.1"/>
    <property type="molecule type" value="Genomic_DNA"/>
</dbReference>
<dbReference type="InterPro" id="IPR003945">
    <property type="entry name" value="NU5C-like"/>
</dbReference>
<keyword evidence="5 17" id="KW-0813">Transport</keyword>
<feature type="transmembrane region" description="Helical" evidence="17">
    <location>
        <begin position="241"/>
        <end position="262"/>
    </location>
</feature>
<evidence type="ECO:0000259" key="18">
    <source>
        <dbReference type="Pfam" id="PF00361"/>
    </source>
</evidence>
<dbReference type="GO" id="GO:0005743">
    <property type="term" value="C:mitochondrial inner membrane"/>
    <property type="evidence" value="ECO:0007669"/>
    <property type="project" value="UniProtKB-SubCell"/>
</dbReference>
<evidence type="ECO:0000256" key="4">
    <source>
        <dbReference type="ARBA" id="ARBA00021096"/>
    </source>
</evidence>
<keyword evidence="9" id="KW-1278">Translocase</keyword>
<comment type="similarity">
    <text evidence="17">Belongs to the complex I subunit 5 family.</text>
</comment>
<evidence type="ECO:0000256" key="5">
    <source>
        <dbReference type="ARBA" id="ARBA00022448"/>
    </source>
</evidence>
<dbReference type="PRINTS" id="PR01434">
    <property type="entry name" value="NADHDHGNASE5"/>
</dbReference>
<feature type="transmembrane region" description="Helical" evidence="17">
    <location>
        <begin position="417"/>
        <end position="440"/>
    </location>
</feature>
<reference evidence="21" key="1">
    <citation type="journal article" date="2019" name="Mitochondrial DNA Part B Resour">
        <title>The complete mitogenome of Lycostomus sp. (Elateroidea: Lycidae).</title>
        <authorList>
            <person name="Liu H.Y."/>
            <person name="Kang Z.X."/>
            <person name="Zhang F."/>
            <person name="Ge X.Y."/>
            <person name="Yang Y.X."/>
        </authorList>
    </citation>
    <scope>NUCLEOTIDE SEQUENCE</scope>
</reference>
<keyword evidence="14 17" id="KW-0496">Mitochondrion</keyword>
<evidence type="ECO:0000256" key="17">
    <source>
        <dbReference type="RuleBase" id="RU003404"/>
    </source>
</evidence>
<evidence type="ECO:0000256" key="13">
    <source>
        <dbReference type="ARBA" id="ARBA00023075"/>
    </source>
</evidence>
<dbReference type="GO" id="GO:0003954">
    <property type="term" value="F:NADH dehydrogenase activity"/>
    <property type="evidence" value="ECO:0007669"/>
    <property type="project" value="TreeGrafter"/>
</dbReference>
<feature type="transmembrane region" description="Helical" evidence="17">
    <location>
        <begin position="294"/>
        <end position="318"/>
    </location>
</feature>
<feature type="transmembrane region" description="Helical" evidence="17">
    <location>
        <begin position="374"/>
        <end position="396"/>
    </location>
</feature>
<feature type="transmembrane region" description="Helical" evidence="17">
    <location>
        <begin position="177"/>
        <end position="197"/>
    </location>
</feature>
<dbReference type="Pfam" id="PF00662">
    <property type="entry name" value="Proton_antipo_N"/>
    <property type="match status" value="1"/>
</dbReference>
<evidence type="ECO:0000256" key="7">
    <source>
        <dbReference type="ARBA" id="ARBA00022692"/>
    </source>
</evidence>
<keyword evidence="8" id="KW-0999">Mitochondrion inner membrane</keyword>
<feature type="domain" description="NADH:quinone oxidoreductase/Mrp antiporter transmembrane" evidence="18">
    <location>
        <begin position="104"/>
        <end position="386"/>
    </location>
</feature>
<dbReference type="PANTHER" id="PTHR42829:SF2">
    <property type="entry name" value="NADH-UBIQUINONE OXIDOREDUCTASE CHAIN 5"/>
    <property type="match status" value="1"/>
</dbReference>
<dbReference type="InterPro" id="IPR010934">
    <property type="entry name" value="NADH_DH_su5_C"/>
</dbReference>
<reference evidence="21" key="2">
    <citation type="submission" date="2019-08" db="EMBL/GenBank/DDBJ databases">
        <authorList>
            <person name="Liu H."/>
            <person name="Zhang F."/>
            <person name="Ge X."/>
            <person name="Yang Y."/>
        </authorList>
    </citation>
    <scope>NUCLEOTIDE SEQUENCE</scope>
</reference>
<geneLocation type="mitochondrion" evidence="21"/>
<evidence type="ECO:0000256" key="12">
    <source>
        <dbReference type="ARBA" id="ARBA00023027"/>
    </source>
</evidence>
<feature type="domain" description="NADH dehydrogenase subunit 5 C-terminal" evidence="20">
    <location>
        <begin position="390"/>
        <end position="569"/>
    </location>
</feature>
<dbReference type="AlphaFoldDB" id="A0A888YMX1"/>
<evidence type="ECO:0000256" key="9">
    <source>
        <dbReference type="ARBA" id="ARBA00022967"/>
    </source>
</evidence>